<dbReference type="InterPro" id="IPR034176">
    <property type="entry name" value="Peptidases_S8_13"/>
</dbReference>
<feature type="active site" description="Charge relay system" evidence="9 10">
    <location>
        <position position="391"/>
    </location>
</feature>
<keyword evidence="4 10" id="KW-0645">Protease</keyword>
<evidence type="ECO:0000256" key="3">
    <source>
        <dbReference type="ARBA" id="ARBA00022525"/>
    </source>
</evidence>
<evidence type="ECO:0000256" key="6">
    <source>
        <dbReference type="ARBA" id="ARBA00022801"/>
    </source>
</evidence>
<protein>
    <submittedName>
        <fullName evidence="14">Thermitase, Bacterial leucyl aminopeptidase</fullName>
        <ecNumber evidence="14">3.4.11.10</ecNumber>
        <ecNumber evidence="14">3.4.21.66</ecNumber>
    </submittedName>
</protein>
<keyword evidence="7 10" id="KW-0720">Serine protease</keyword>
<dbReference type="AlphaFoldDB" id="A0A099KZN5"/>
<keyword evidence="14" id="KW-0031">Aminopeptidase</keyword>
<accession>A0A099KZN5</accession>
<evidence type="ECO:0000256" key="1">
    <source>
        <dbReference type="ARBA" id="ARBA00004613"/>
    </source>
</evidence>
<evidence type="ECO:0000256" key="2">
    <source>
        <dbReference type="ARBA" id="ARBA00011073"/>
    </source>
</evidence>
<dbReference type="PANTHER" id="PTHR43806">
    <property type="entry name" value="PEPTIDASE S8"/>
    <property type="match status" value="1"/>
</dbReference>
<feature type="domain" description="Peptidase S8/S53" evidence="12">
    <location>
        <begin position="154"/>
        <end position="427"/>
    </location>
</feature>
<evidence type="ECO:0000256" key="8">
    <source>
        <dbReference type="ARBA" id="ARBA00023145"/>
    </source>
</evidence>
<dbReference type="InterPro" id="IPR000209">
    <property type="entry name" value="Peptidase_S8/S53_dom"/>
</dbReference>
<feature type="domain" description="Peptidase C-terminal archaeal/bacterial" evidence="13">
    <location>
        <begin position="482"/>
        <end position="547"/>
    </location>
</feature>
<dbReference type="Gene3D" id="3.40.50.200">
    <property type="entry name" value="Peptidase S8/S53 domain"/>
    <property type="match status" value="1"/>
</dbReference>
<feature type="domain" description="Peptidase C-terminal archaeal/bacterial" evidence="13">
    <location>
        <begin position="592"/>
        <end position="655"/>
    </location>
</feature>
<dbReference type="RefSeq" id="WP_052093481.1">
    <property type="nucleotide sequence ID" value="NZ_JQEC01000011.1"/>
</dbReference>
<dbReference type="InterPro" id="IPR050131">
    <property type="entry name" value="Peptidase_S8_subtilisin-like"/>
</dbReference>
<comment type="caution">
    <text evidence="14">The sequence shown here is derived from an EMBL/GenBank/DDBJ whole genome shotgun (WGS) entry which is preliminary data.</text>
</comment>
<dbReference type="InterPro" id="IPR023827">
    <property type="entry name" value="Peptidase_S8_Asp-AS"/>
</dbReference>
<dbReference type="EC" id="3.4.21.66" evidence="14"/>
<dbReference type="GO" id="GO:0006508">
    <property type="term" value="P:proteolysis"/>
    <property type="evidence" value="ECO:0007669"/>
    <property type="project" value="UniProtKB-KW"/>
</dbReference>
<dbReference type="InterPro" id="IPR023828">
    <property type="entry name" value="Peptidase_S8_Ser-AS"/>
</dbReference>
<dbReference type="InterPro" id="IPR007280">
    <property type="entry name" value="Peptidase_C_arc/bac"/>
</dbReference>
<dbReference type="PATRIC" id="fig|28229.3.peg.943"/>
<dbReference type="OrthoDB" id="9790784at2"/>
<evidence type="ECO:0000256" key="5">
    <source>
        <dbReference type="ARBA" id="ARBA00022729"/>
    </source>
</evidence>
<dbReference type="PRINTS" id="PR00723">
    <property type="entry name" value="SUBTILISIN"/>
</dbReference>
<dbReference type="Proteomes" id="UP000029868">
    <property type="component" value="Unassembled WGS sequence"/>
</dbReference>
<evidence type="ECO:0000256" key="10">
    <source>
        <dbReference type="PROSITE-ProRule" id="PRU01240"/>
    </source>
</evidence>
<dbReference type="FunFam" id="3.40.50.200:FF:000022">
    <property type="entry name" value="Extracellular protease"/>
    <property type="match status" value="1"/>
</dbReference>
<proteinExistence type="inferred from homology"/>
<dbReference type="GO" id="GO:0005576">
    <property type="term" value="C:extracellular region"/>
    <property type="evidence" value="ECO:0007669"/>
    <property type="project" value="UniProtKB-SubCell"/>
</dbReference>
<dbReference type="InterPro" id="IPR015500">
    <property type="entry name" value="Peptidase_S8_subtilisin-rel"/>
</dbReference>
<evidence type="ECO:0000259" key="13">
    <source>
        <dbReference type="Pfam" id="PF04151"/>
    </source>
</evidence>
<evidence type="ECO:0000256" key="4">
    <source>
        <dbReference type="ARBA" id="ARBA00022670"/>
    </source>
</evidence>
<organism evidence="14 15">
    <name type="scientific">Colwellia psychrerythraea</name>
    <name type="common">Vibrio psychroerythus</name>
    <dbReference type="NCBI Taxonomy" id="28229"/>
    <lineage>
        <taxon>Bacteria</taxon>
        <taxon>Pseudomonadati</taxon>
        <taxon>Pseudomonadota</taxon>
        <taxon>Gammaproteobacteria</taxon>
        <taxon>Alteromonadales</taxon>
        <taxon>Colwelliaceae</taxon>
        <taxon>Colwellia</taxon>
    </lineage>
</organism>
<dbReference type="InterPro" id="IPR036852">
    <property type="entry name" value="Peptidase_S8/S53_dom_sf"/>
</dbReference>
<keyword evidence="6 10" id="KW-0378">Hydrolase</keyword>
<evidence type="ECO:0000313" key="14">
    <source>
        <dbReference type="EMBL" id="KGJ96066.1"/>
    </source>
</evidence>
<comment type="similarity">
    <text evidence="2 10 11">Belongs to the peptidase S8 family.</text>
</comment>
<dbReference type="EC" id="3.4.11.10" evidence="14"/>
<dbReference type="Gene3D" id="2.60.120.380">
    <property type="match status" value="2"/>
</dbReference>
<feature type="active site" description="Charge relay system" evidence="9 10">
    <location>
        <position position="163"/>
    </location>
</feature>
<dbReference type="Pfam" id="PF04151">
    <property type="entry name" value="PPC"/>
    <property type="match status" value="2"/>
</dbReference>
<evidence type="ECO:0000256" key="9">
    <source>
        <dbReference type="PIRSR" id="PIRSR615500-1"/>
    </source>
</evidence>
<dbReference type="PROSITE" id="PS00138">
    <property type="entry name" value="SUBTILASE_SER"/>
    <property type="match status" value="1"/>
</dbReference>
<gene>
    <name evidence="14" type="ORF">GAB14E_0013</name>
</gene>
<dbReference type="InterPro" id="IPR022398">
    <property type="entry name" value="Peptidase_S8_His-AS"/>
</dbReference>
<dbReference type="PROSITE" id="PS00137">
    <property type="entry name" value="SUBTILASE_HIS"/>
    <property type="match status" value="1"/>
</dbReference>
<keyword evidence="3" id="KW-0964">Secreted</keyword>
<reference evidence="14 15" key="1">
    <citation type="submission" date="2014-08" db="EMBL/GenBank/DDBJ databases">
        <title>Genomic and Phenotypic Diversity of Colwellia psychrerythraea strains from Disparate Marine Basins.</title>
        <authorList>
            <person name="Techtmann S.M."/>
            <person name="Stelling S.C."/>
            <person name="Utturkar S.M."/>
            <person name="Alshibli N."/>
            <person name="Harris A."/>
            <person name="Brown S.D."/>
            <person name="Hazen T.C."/>
        </authorList>
    </citation>
    <scope>NUCLEOTIDE SEQUENCE [LARGE SCALE GENOMIC DNA]</scope>
    <source>
        <strain evidence="14 15">GAB14E</strain>
    </source>
</reference>
<dbReference type="PROSITE" id="PS00136">
    <property type="entry name" value="SUBTILASE_ASP"/>
    <property type="match status" value="1"/>
</dbReference>
<feature type="active site" description="Charge relay system" evidence="9 10">
    <location>
        <position position="216"/>
    </location>
</feature>
<dbReference type="GO" id="GO:0004252">
    <property type="term" value="F:serine-type endopeptidase activity"/>
    <property type="evidence" value="ECO:0007669"/>
    <property type="project" value="UniProtKB-UniRule"/>
</dbReference>
<keyword evidence="5" id="KW-0732">Signal</keyword>
<sequence>MFKKIMIATAISTALTPQVNSAEINATLIPENNAAIFERGLKKHFIVKLKVNKPLSVDQASLQKNNPILVQGKSKINFKRTLASGDVLIEASDYSSMQALLDDLALNGEVIAIEEDDIVYAHALPNDHYAASMYSIENSFRGINAVAAWDLARGKDINVAIIDTGFADHPDYDERTINGYDMISYTSHSNDGDGRDMDAHDPGTGIDCEAKNSIWHGTHVAGIIGASMDNTIGAMGIAPESNLIHVRALGRCGSGYRSDIIDSIYWAAGKEIANFPINNQPAKVINLSLGGSSSCGGYQAAIDYARSQGATVVVSAGNSNVNASQQSPANCDGVITVAASDNSGDKASYSNYSDFDGAVDITAPGSSIIATVNSGLDGPTSPGYSFKSGTSMAAPQVAGVVALMLEVNPLLTPDEIEEIIKATADQFSNFTTCNTLGPICGYGMLNAQAAVKEAIALAGPSIPALEKNTPLIISGEEKEQQLFSFFAPENSTAVTFSMSAGDGDADLYVKFDGTATLDNYDCRPWLSGNVESCTLNSPGSYSIMVRGYNSFHDVNLTANYLERPPSEGIEIGNDDVQWDLTGEHHEELLFWVDVPNNISGLWVQTWNGTGDADLWVKEGSAPTAQDNDCFESNSGNIESCNMEPKGGRYFIKVRGYDVFDKVAMRILWQN</sequence>
<name>A0A099KZN5_COLPS</name>
<dbReference type="Pfam" id="PF00082">
    <property type="entry name" value="Peptidase_S8"/>
    <property type="match status" value="1"/>
</dbReference>
<dbReference type="SUPFAM" id="SSF52743">
    <property type="entry name" value="Subtilisin-like"/>
    <property type="match status" value="1"/>
</dbReference>
<comment type="subcellular location">
    <subcellularLocation>
        <location evidence="1">Secreted</location>
    </subcellularLocation>
</comment>
<evidence type="ECO:0000313" key="15">
    <source>
        <dbReference type="Proteomes" id="UP000029868"/>
    </source>
</evidence>
<dbReference type="CDD" id="cd07496">
    <property type="entry name" value="Peptidases_S8_13"/>
    <property type="match status" value="1"/>
</dbReference>
<dbReference type="EMBL" id="JQEC01000011">
    <property type="protein sequence ID" value="KGJ96066.1"/>
    <property type="molecule type" value="Genomic_DNA"/>
</dbReference>
<evidence type="ECO:0000256" key="7">
    <source>
        <dbReference type="ARBA" id="ARBA00022825"/>
    </source>
</evidence>
<evidence type="ECO:0000256" key="11">
    <source>
        <dbReference type="RuleBase" id="RU003355"/>
    </source>
</evidence>
<evidence type="ECO:0000259" key="12">
    <source>
        <dbReference type="Pfam" id="PF00082"/>
    </source>
</evidence>
<dbReference type="GO" id="GO:0004177">
    <property type="term" value="F:aminopeptidase activity"/>
    <property type="evidence" value="ECO:0007669"/>
    <property type="project" value="UniProtKB-KW"/>
</dbReference>
<dbReference type="PANTHER" id="PTHR43806:SF11">
    <property type="entry name" value="CEREVISIN-RELATED"/>
    <property type="match status" value="1"/>
</dbReference>
<keyword evidence="8" id="KW-0865">Zymogen</keyword>
<dbReference type="PROSITE" id="PS51892">
    <property type="entry name" value="SUBTILASE"/>
    <property type="match status" value="1"/>
</dbReference>